<dbReference type="AlphaFoldDB" id="A0A918X844"/>
<evidence type="ECO:0000313" key="7">
    <source>
        <dbReference type="Proteomes" id="UP000654947"/>
    </source>
</evidence>
<evidence type="ECO:0000256" key="4">
    <source>
        <dbReference type="ARBA" id="ARBA00023118"/>
    </source>
</evidence>
<proteinExistence type="inferred from homology"/>
<dbReference type="GO" id="GO:0005737">
    <property type="term" value="C:cytoplasm"/>
    <property type="evidence" value="ECO:0007669"/>
    <property type="project" value="UniProtKB-SubCell"/>
</dbReference>
<dbReference type="InterPro" id="IPR023101">
    <property type="entry name" value="AF1862-like_dom_sf"/>
</dbReference>
<dbReference type="Proteomes" id="UP000654947">
    <property type="component" value="Unassembled WGS sequence"/>
</dbReference>
<dbReference type="GO" id="GO:0051607">
    <property type="term" value="P:defense response to virus"/>
    <property type="evidence" value="ECO:0007669"/>
    <property type="project" value="UniProtKB-KW"/>
</dbReference>
<comment type="subcellular location">
    <subcellularLocation>
        <location evidence="1">Cytoplasm</location>
    </subcellularLocation>
</comment>
<evidence type="ECO:0000313" key="6">
    <source>
        <dbReference type="EMBL" id="GHD16453.1"/>
    </source>
</evidence>
<dbReference type="EMBL" id="BMXL01000002">
    <property type="protein sequence ID" value="GHD16453.1"/>
    <property type="molecule type" value="Genomic_DNA"/>
</dbReference>
<gene>
    <name evidence="6" type="ORF">GCM10007147_04570</name>
</gene>
<evidence type="ECO:0000256" key="3">
    <source>
        <dbReference type="ARBA" id="ARBA00022490"/>
    </source>
</evidence>
<sequence>MTEFKRVGQHMAVKAAHIIDRSESAHSKELRARFRQLPGQLRISGLTATYAFLASRESSPSAEGLQKAYKEVTEQIREHLVEKSPIGDGAIGTDLPKAHHETLTALGKMGPLDYARATREISELFVWLRRLSDTVSPRGPERSEDNR</sequence>
<comment type="similarity">
    <text evidence="2">Belongs to the CRISPR system Cmr5 family.</text>
</comment>
<name>A0A918X844_9ACTN</name>
<dbReference type="Pfam" id="PF09701">
    <property type="entry name" value="Cas_Cmr5"/>
    <property type="match status" value="1"/>
</dbReference>
<evidence type="ECO:0000256" key="5">
    <source>
        <dbReference type="ARBA" id="ARBA00030001"/>
    </source>
</evidence>
<protein>
    <recommendedName>
        <fullName evidence="5">CRISPR type III-B/RAMP module-associated protein Cmr5</fullName>
    </recommendedName>
</protein>
<evidence type="ECO:0000256" key="1">
    <source>
        <dbReference type="ARBA" id="ARBA00004496"/>
    </source>
</evidence>
<accession>A0A918X844</accession>
<evidence type="ECO:0000256" key="2">
    <source>
        <dbReference type="ARBA" id="ARBA00006161"/>
    </source>
</evidence>
<organism evidence="6 7">
    <name type="scientific">Nocardiopsis kunsanensis</name>
    <dbReference type="NCBI Taxonomy" id="141693"/>
    <lineage>
        <taxon>Bacteria</taxon>
        <taxon>Bacillati</taxon>
        <taxon>Actinomycetota</taxon>
        <taxon>Actinomycetes</taxon>
        <taxon>Streptosporangiales</taxon>
        <taxon>Nocardiopsidaceae</taxon>
        <taxon>Nocardiopsis</taxon>
    </lineage>
</organism>
<dbReference type="SUPFAM" id="SSF158568">
    <property type="entry name" value="AF1862-like"/>
    <property type="match status" value="1"/>
</dbReference>
<dbReference type="InterPro" id="IPR010160">
    <property type="entry name" value="CRISPR-assoc_prot_Cmr5"/>
</dbReference>
<keyword evidence="4" id="KW-0051">Antiviral defense</keyword>
<keyword evidence="7" id="KW-1185">Reference proteome</keyword>
<keyword evidence="3" id="KW-0963">Cytoplasm</keyword>
<dbReference type="RefSeq" id="WP_017574874.1">
    <property type="nucleotide sequence ID" value="NZ_BMXL01000002.1"/>
</dbReference>
<dbReference type="Gene3D" id="1.10.520.30">
    <property type="entry name" value="AF1862-like domain"/>
    <property type="match status" value="1"/>
</dbReference>
<reference evidence="6 7" key="1">
    <citation type="journal article" date="2014" name="Int. J. Syst. Evol. Microbiol.">
        <title>Complete genome sequence of Corynebacterium casei LMG S-19264T (=DSM 44701T), isolated from a smear-ripened cheese.</title>
        <authorList>
            <consortium name="US DOE Joint Genome Institute (JGI-PGF)"/>
            <person name="Walter F."/>
            <person name="Albersmeier A."/>
            <person name="Kalinowski J."/>
            <person name="Ruckert C."/>
        </authorList>
    </citation>
    <scope>NUCLEOTIDE SEQUENCE [LARGE SCALE GENOMIC DNA]</scope>
    <source>
        <strain evidence="6 7">KCTC 19473</strain>
    </source>
</reference>
<comment type="caution">
    <text evidence="6">The sequence shown here is derived from an EMBL/GenBank/DDBJ whole genome shotgun (WGS) entry which is preliminary data.</text>
</comment>